<dbReference type="Proteomes" id="UP000813215">
    <property type="component" value="Unassembled WGS sequence"/>
</dbReference>
<dbReference type="EMBL" id="JAHHHW010000155">
    <property type="protein sequence ID" value="MBW4435196.1"/>
    <property type="molecule type" value="Genomic_DNA"/>
</dbReference>
<comment type="caution">
    <text evidence="1">The sequence shown here is derived from an EMBL/GenBank/DDBJ whole genome shotgun (WGS) entry which is preliminary data.</text>
</comment>
<reference evidence="1" key="2">
    <citation type="journal article" date="2022" name="Microbiol. Resour. Announc.">
        <title>Metagenome Sequencing to Explore Phylogenomics of Terrestrial Cyanobacteria.</title>
        <authorList>
            <person name="Ward R.D."/>
            <person name="Stajich J.E."/>
            <person name="Johansen J.R."/>
            <person name="Huntemann M."/>
            <person name="Clum A."/>
            <person name="Foster B."/>
            <person name="Foster B."/>
            <person name="Roux S."/>
            <person name="Palaniappan K."/>
            <person name="Varghese N."/>
            <person name="Mukherjee S."/>
            <person name="Reddy T.B.K."/>
            <person name="Daum C."/>
            <person name="Copeland A."/>
            <person name="Chen I.A."/>
            <person name="Ivanova N.N."/>
            <person name="Kyrpides N.C."/>
            <person name="Shapiro N."/>
            <person name="Eloe-Fadrosh E.A."/>
            <person name="Pietrasiak N."/>
        </authorList>
    </citation>
    <scope>NUCLEOTIDE SEQUENCE</scope>
    <source>
        <strain evidence="1">HA4357-MV3</strain>
    </source>
</reference>
<proteinExistence type="predicted"/>
<sequence>MSEQLVKKILILAANPKDIGRLRLNEEVRDIQEGLGRSKSRERFIMKGEVQRKDITEIFKEHGIVLSRDQLDKALDFIKQFGVLQKLKNGHFRVLSGYLTDAIKTNDPDPLLESELGKGRAG</sequence>
<reference evidence="1" key="1">
    <citation type="submission" date="2021-05" db="EMBL/GenBank/DDBJ databases">
        <authorList>
            <person name="Pietrasiak N."/>
            <person name="Ward R."/>
            <person name="Stajich J.E."/>
            <person name="Kurbessoian T."/>
        </authorList>
    </citation>
    <scope>NUCLEOTIDE SEQUENCE</scope>
    <source>
        <strain evidence="1">HA4357-MV3</strain>
    </source>
</reference>
<protein>
    <submittedName>
        <fullName evidence="1">Uncharacterized protein</fullName>
    </submittedName>
</protein>
<evidence type="ECO:0000313" key="2">
    <source>
        <dbReference type="Proteomes" id="UP000813215"/>
    </source>
</evidence>
<dbReference type="AlphaFoldDB" id="A0A9E3HDC4"/>
<evidence type="ECO:0000313" key="1">
    <source>
        <dbReference type="EMBL" id="MBW4435196.1"/>
    </source>
</evidence>
<name>A0A9E3HDC4_9NOST</name>
<accession>A0A9E3HDC4</accession>
<organism evidence="1 2">
    <name type="scientific">Pelatocladus maniniholoensis HA4357-MV3</name>
    <dbReference type="NCBI Taxonomy" id="1117104"/>
    <lineage>
        <taxon>Bacteria</taxon>
        <taxon>Bacillati</taxon>
        <taxon>Cyanobacteriota</taxon>
        <taxon>Cyanophyceae</taxon>
        <taxon>Nostocales</taxon>
        <taxon>Nostocaceae</taxon>
        <taxon>Pelatocladus</taxon>
    </lineage>
</organism>
<gene>
    <name evidence="1" type="ORF">KME28_26665</name>
</gene>